<dbReference type="Pfam" id="PF08241">
    <property type="entry name" value="Methyltransf_11"/>
    <property type="match status" value="1"/>
</dbReference>
<dbReference type="InterPro" id="IPR029063">
    <property type="entry name" value="SAM-dependent_MTases_sf"/>
</dbReference>
<evidence type="ECO:0000313" key="2">
    <source>
        <dbReference type="EMBL" id="KKM95905.1"/>
    </source>
</evidence>
<dbReference type="Gene3D" id="3.40.50.150">
    <property type="entry name" value="Vaccinia Virus protein VP39"/>
    <property type="match status" value="1"/>
</dbReference>
<dbReference type="GO" id="GO:0008757">
    <property type="term" value="F:S-adenosylmethionine-dependent methyltransferase activity"/>
    <property type="evidence" value="ECO:0007669"/>
    <property type="project" value="InterPro"/>
</dbReference>
<dbReference type="CDD" id="cd02440">
    <property type="entry name" value="AdoMet_MTases"/>
    <property type="match status" value="1"/>
</dbReference>
<gene>
    <name evidence="2" type="ORF">LCGC14_1183530</name>
</gene>
<dbReference type="InterPro" id="IPR013216">
    <property type="entry name" value="Methyltransf_11"/>
</dbReference>
<comment type="caution">
    <text evidence="2">The sequence shown here is derived from an EMBL/GenBank/DDBJ whole genome shotgun (WGS) entry which is preliminary data.</text>
</comment>
<proteinExistence type="predicted"/>
<name>A0A0F9P4B8_9ZZZZ</name>
<dbReference type="EMBL" id="LAZR01005949">
    <property type="protein sequence ID" value="KKM95905.1"/>
    <property type="molecule type" value="Genomic_DNA"/>
</dbReference>
<protein>
    <recommendedName>
        <fullName evidence="1">Methyltransferase type 11 domain-containing protein</fullName>
    </recommendedName>
</protein>
<organism evidence="2">
    <name type="scientific">marine sediment metagenome</name>
    <dbReference type="NCBI Taxonomy" id="412755"/>
    <lineage>
        <taxon>unclassified sequences</taxon>
        <taxon>metagenomes</taxon>
        <taxon>ecological metagenomes</taxon>
    </lineage>
</organism>
<reference evidence="2" key="1">
    <citation type="journal article" date="2015" name="Nature">
        <title>Complex archaea that bridge the gap between prokaryotes and eukaryotes.</title>
        <authorList>
            <person name="Spang A."/>
            <person name="Saw J.H."/>
            <person name="Jorgensen S.L."/>
            <person name="Zaremba-Niedzwiedzka K."/>
            <person name="Martijn J."/>
            <person name="Lind A.E."/>
            <person name="van Eijk R."/>
            <person name="Schleper C."/>
            <person name="Guy L."/>
            <person name="Ettema T.J."/>
        </authorList>
    </citation>
    <scope>NUCLEOTIDE SEQUENCE</scope>
</reference>
<sequence length="266" mass="31328">MNFKDLIRSLIFKNLYGSIKRFKPIIQRYAPGLNVLYSRIKLRYYSGNNLYCPCCEHYFRRFFPHGSDLGSSRMCPTCGSLERHRLLLLYLFNKTNFFTEKIKVLHFTPSYALEMRFKTMANLDYITTALDNPRAMIKMDITNIKFANDAFDVILCYHILEHVKNDLLAMQELYRVLKPGGRAIIQVPIDFNLKNTLEDPNIVSAKDRAYYYDHPNHLRRYGRDYIEKLENIGFTVKIDDFINEINNGSRKKLGLSENEKIICSFK</sequence>
<dbReference type="AlphaFoldDB" id="A0A0F9P4B8"/>
<dbReference type="SUPFAM" id="SSF53335">
    <property type="entry name" value="S-adenosyl-L-methionine-dependent methyltransferases"/>
    <property type="match status" value="1"/>
</dbReference>
<evidence type="ECO:0000259" key="1">
    <source>
        <dbReference type="Pfam" id="PF08241"/>
    </source>
</evidence>
<accession>A0A0F9P4B8</accession>
<feature type="domain" description="Methyltransferase type 11" evidence="1">
    <location>
        <begin position="132"/>
        <end position="185"/>
    </location>
</feature>